<comment type="caution">
    <text evidence="1">The sequence shown here is derived from an EMBL/GenBank/DDBJ whole genome shotgun (WGS) entry which is preliminary data.</text>
</comment>
<dbReference type="AlphaFoldDB" id="A0AAV5MRH9"/>
<gene>
    <name evidence="1" type="ORF">SLEP1_g59159</name>
</gene>
<organism evidence="1 2">
    <name type="scientific">Rubroshorea leprosula</name>
    <dbReference type="NCBI Taxonomy" id="152421"/>
    <lineage>
        <taxon>Eukaryota</taxon>
        <taxon>Viridiplantae</taxon>
        <taxon>Streptophyta</taxon>
        <taxon>Embryophyta</taxon>
        <taxon>Tracheophyta</taxon>
        <taxon>Spermatophyta</taxon>
        <taxon>Magnoliopsida</taxon>
        <taxon>eudicotyledons</taxon>
        <taxon>Gunneridae</taxon>
        <taxon>Pentapetalae</taxon>
        <taxon>rosids</taxon>
        <taxon>malvids</taxon>
        <taxon>Malvales</taxon>
        <taxon>Dipterocarpaceae</taxon>
        <taxon>Rubroshorea</taxon>
    </lineage>
</organism>
<protein>
    <submittedName>
        <fullName evidence="1">Uncharacterized protein</fullName>
    </submittedName>
</protein>
<proteinExistence type="predicted"/>
<keyword evidence="2" id="KW-1185">Reference proteome</keyword>
<sequence length="88" mass="9852">MRKLLIELSPSPSKVFSRALKTSIANSQLESSLEERQYTGLAGLNAEQALAWFFYRLIEGRISNSVCNLARTSEMTACVIATNKHLIY</sequence>
<name>A0AAV5MRH9_9ROSI</name>
<dbReference type="EMBL" id="BPVZ01000769">
    <property type="protein sequence ID" value="GKV52583.1"/>
    <property type="molecule type" value="Genomic_DNA"/>
</dbReference>
<accession>A0AAV5MRH9</accession>
<evidence type="ECO:0000313" key="2">
    <source>
        <dbReference type="Proteomes" id="UP001054252"/>
    </source>
</evidence>
<dbReference type="Proteomes" id="UP001054252">
    <property type="component" value="Unassembled WGS sequence"/>
</dbReference>
<reference evidence="1 2" key="1">
    <citation type="journal article" date="2021" name="Commun. Biol.">
        <title>The genome of Shorea leprosula (Dipterocarpaceae) highlights the ecological relevance of drought in aseasonal tropical rainforests.</title>
        <authorList>
            <person name="Ng K.K.S."/>
            <person name="Kobayashi M.J."/>
            <person name="Fawcett J.A."/>
            <person name="Hatakeyama M."/>
            <person name="Paape T."/>
            <person name="Ng C.H."/>
            <person name="Ang C.C."/>
            <person name="Tnah L.H."/>
            <person name="Lee C.T."/>
            <person name="Nishiyama T."/>
            <person name="Sese J."/>
            <person name="O'Brien M.J."/>
            <person name="Copetti D."/>
            <person name="Mohd Noor M.I."/>
            <person name="Ong R.C."/>
            <person name="Putra M."/>
            <person name="Sireger I.Z."/>
            <person name="Indrioko S."/>
            <person name="Kosugi Y."/>
            <person name="Izuno A."/>
            <person name="Isagi Y."/>
            <person name="Lee S.L."/>
            <person name="Shimizu K.K."/>
        </authorList>
    </citation>
    <scope>NUCLEOTIDE SEQUENCE [LARGE SCALE GENOMIC DNA]</scope>
    <source>
        <strain evidence="1">214</strain>
    </source>
</reference>
<evidence type="ECO:0000313" key="1">
    <source>
        <dbReference type="EMBL" id="GKV52583.1"/>
    </source>
</evidence>